<organism evidence="1 2">
    <name type="scientific">Hypoxylon rubiginosum</name>
    <dbReference type="NCBI Taxonomy" id="110542"/>
    <lineage>
        <taxon>Eukaryota</taxon>
        <taxon>Fungi</taxon>
        <taxon>Dikarya</taxon>
        <taxon>Ascomycota</taxon>
        <taxon>Pezizomycotina</taxon>
        <taxon>Sordariomycetes</taxon>
        <taxon>Xylariomycetidae</taxon>
        <taxon>Xylariales</taxon>
        <taxon>Hypoxylaceae</taxon>
        <taxon>Hypoxylon</taxon>
    </lineage>
</organism>
<evidence type="ECO:0000313" key="1">
    <source>
        <dbReference type="EMBL" id="KAI6086312.1"/>
    </source>
</evidence>
<sequence>MDSLPTEVLRNICSCLMRHDAKNFRLVCKAYSAIGAQFALPTNLFAYMTNQDLERLVECSKSEHLARSLLSLEYAPITLASPAVSKQVFKETAKWFYEDGWPRPAGGYSRYKTLITEQESIVTERKDYQSFRSALPHFSQLRHLTVHCGTYWALQWLGGHSEEMLQEFRYDQALINPQAGIRHLETLLLALSDTQVCPESLKINHINWHFFNRVDAQCRTLFQPAANVKHLRFSIDGKAVYGNEDVASCSNLMRTGVLRDYLSILTNLRHLAIKFDYSEACDSSFERALGYDSRLVVPLTKMIPSEPACAHLTSLSLGAIVCERQDMMQVLLGHKETLRELCLQDIFLGSTSWIPLLDAMRKELLLTRPYIRWTIAGRWEGGDRDGQSQLWHLHPHIPVFVARAIGDEGAVEHEDENLQNLVNRYILDGGRAYPEMANPLTENNASRR</sequence>
<name>A0ACC0D0N7_9PEZI</name>
<evidence type="ECO:0000313" key="2">
    <source>
        <dbReference type="Proteomes" id="UP001497680"/>
    </source>
</evidence>
<gene>
    <name evidence="1" type="ORF">F4821DRAFT_129009</name>
</gene>
<proteinExistence type="predicted"/>
<keyword evidence="2" id="KW-1185">Reference proteome</keyword>
<reference evidence="1 2" key="1">
    <citation type="journal article" date="2022" name="New Phytol.">
        <title>Ecological generalism drives hyperdiversity of secondary metabolite gene clusters in xylarialean endophytes.</title>
        <authorList>
            <person name="Franco M.E.E."/>
            <person name="Wisecaver J.H."/>
            <person name="Arnold A.E."/>
            <person name="Ju Y.M."/>
            <person name="Slot J.C."/>
            <person name="Ahrendt S."/>
            <person name="Moore L.P."/>
            <person name="Eastman K.E."/>
            <person name="Scott K."/>
            <person name="Konkel Z."/>
            <person name="Mondo S.J."/>
            <person name="Kuo A."/>
            <person name="Hayes R.D."/>
            <person name="Haridas S."/>
            <person name="Andreopoulos B."/>
            <person name="Riley R."/>
            <person name="LaButti K."/>
            <person name="Pangilinan J."/>
            <person name="Lipzen A."/>
            <person name="Amirebrahimi M."/>
            <person name="Yan J."/>
            <person name="Adam C."/>
            <person name="Keymanesh K."/>
            <person name="Ng V."/>
            <person name="Louie K."/>
            <person name="Northen T."/>
            <person name="Drula E."/>
            <person name="Henrissat B."/>
            <person name="Hsieh H.M."/>
            <person name="Youens-Clark K."/>
            <person name="Lutzoni F."/>
            <person name="Miadlikowska J."/>
            <person name="Eastwood D.C."/>
            <person name="Hamelin R.C."/>
            <person name="Grigoriev I.V."/>
            <person name="U'Ren J.M."/>
        </authorList>
    </citation>
    <scope>NUCLEOTIDE SEQUENCE [LARGE SCALE GENOMIC DNA]</scope>
    <source>
        <strain evidence="1 2">ER1909</strain>
    </source>
</reference>
<protein>
    <submittedName>
        <fullName evidence="1">Uncharacterized protein</fullName>
    </submittedName>
</protein>
<dbReference type="EMBL" id="MU394316">
    <property type="protein sequence ID" value="KAI6086312.1"/>
    <property type="molecule type" value="Genomic_DNA"/>
</dbReference>
<dbReference type="Proteomes" id="UP001497680">
    <property type="component" value="Unassembled WGS sequence"/>
</dbReference>
<comment type="caution">
    <text evidence="1">The sequence shown here is derived from an EMBL/GenBank/DDBJ whole genome shotgun (WGS) entry which is preliminary data.</text>
</comment>
<accession>A0ACC0D0N7</accession>